<feature type="coiled-coil region" evidence="5">
    <location>
        <begin position="125"/>
        <end position="155"/>
    </location>
</feature>
<evidence type="ECO:0000256" key="3">
    <source>
        <dbReference type="ARBA" id="ARBA00022679"/>
    </source>
</evidence>
<reference evidence="7" key="2">
    <citation type="submission" date="2020-02" db="EMBL/GenBank/DDBJ databases">
        <authorList>
            <person name="Studholme D.J."/>
        </authorList>
    </citation>
    <scope>NUCLEOTIDE SEQUENCE</scope>
    <source>
        <strain evidence="7">00238/432</strain>
    </source>
</reference>
<dbReference type="PRINTS" id="PR00080">
    <property type="entry name" value="SDRFAMILY"/>
</dbReference>
<dbReference type="Gene3D" id="6.10.340.10">
    <property type="match status" value="1"/>
</dbReference>
<protein>
    <recommendedName>
        <fullName evidence="6">HAMP domain-containing protein</fullName>
    </recommendedName>
</protein>
<dbReference type="SMART" id="SM00304">
    <property type="entry name" value="HAMP"/>
    <property type="match status" value="1"/>
</dbReference>
<dbReference type="SUPFAM" id="SSF51735">
    <property type="entry name" value="NAD(P)-binding Rossmann-fold domains"/>
    <property type="match status" value="1"/>
</dbReference>
<feature type="domain" description="HAMP" evidence="6">
    <location>
        <begin position="69"/>
        <end position="121"/>
    </location>
</feature>
<evidence type="ECO:0000259" key="6">
    <source>
        <dbReference type="PROSITE" id="PS50885"/>
    </source>
</evidence>
<proteinExistence type="inferred from homology"/>
<comment type="similarity">
    <text evidence="1">Belongs to the short-chain dehydrogenases/reductases (SDR) family.</text>
</comment>
<reference evidence="7" key="1">
    <citation type="journal article" date="2015" name="Genom Data">
        <title>Draft genome sequences of Phytophthora kernoviae and Phytophthora ramorum lineage EU2 from Scotland.</title>
        <authorList>
            <person name="Sambles C."/>
            <person name="Schlenzig A."/>
            <person name="O'Neill P."/>
            <person name="Grant M."/>
            <person name="Studholme D.J."/>
        </authorList>
    </citation>
    <scope>NUCLEOTIDE SEQUENCE</scope>
    <source>
        <strain evidence="7">00238/432</strain>
    </source>
</reference>
<dbReference type="InterPro" id="IPR036890">
    <property type="entry name" value="HATPase_C_sf"/>
</dbReference>
<evidence type="ECO:0000256" key="1">
    <source>
        <dbReference type="ARBA" id="ARBA00006484"/>
    </source>
</evidence>
<keyword evidence="4" id="KW-0560">Oxidoreductase</keyword>
<gene>
    <name evidence="7" type="ORF">G195_002021</name>
</gene>
<evidence type="ECO:0000256" key="5">
    <source>
        <dbReference type="SAM" id="Coils"/>
    </source>
</evidence>
<dbReference type="InterPro" id="IPR002347">
    <property type="entry name" value="SDR_fam"/>
</dbReference>
<dbReference type="InterPro" id="IPR003660">
    <property type="entry name" value="HAMP_dom"/>
</dbReference>
<dbReference type="SMART" id="SM00822">
    <property type="entry name" value="PKS_KR"/>
    <property type="match status" value="1"/>
</dbReference>
<dbReference type="PRINTS" id="PR00081">
    <property type="entry name" value="GDHRDH"/>
</dbReference>
<keyword evidence="3" id="KW-0808">Transferase</keyword>
<dbReference type="CDD" id="cd06225">
    <property type="entry name" value="HAMP"/>
    <property type="match status" value="1"/>
</dbReference>
<dbReference type="InterPro" id="IPR036291">
    <property type="entry name" value="NAD(P)-bd_dom_sf"/>
</dbReference>
<evidence type="ECO:0000313" key="7">
    <source>
        <dbReference type="EMBL" id="KAF4324564.1"/>
    </source>
</evidence>
<dbReference type="AlphaFoldDB" id="A0A8J4WGS3"/>
<dbReference type="Gene3D" id="3.30.565.10">
    <property type="entry name" value="Histidine kinase-like ATPase, C-terminal domain"/>
    <property type="match status" value="1"/>
</dbReference>
<dbReference type="InterPro" id="IPR020904">
    <property type="entry name" value="Sc_DH/Rdtase_CS"/>
</dbReference>
<dbReference type="Pfam" id="PF06580">
    <property type="entry name" value="His_kinase"/>
    <property type="match status" value="1"/>
</dbReference>
<dbReference type="InterPro" id="IPR057326">
    <property type="entry name" value="KR_dom"/>
</dbReference>
<dbReference type="PANTHER" id="PTHR43639:SF1">
    <property type="entry name" value="SHORT-CHAIN DEHYDROGENASE_REDUCTASE FAMILY PROTEIN"/>
    <property type="match status" value="1"/>
</dbReference>
<dbReference type="PROSITE" id="PS50885">
    <property type="entry name" value="HAMP"/>
    <property type="match status" value="1"/>
</dbReference>
<dbReference type="Gene3D" id="3.40.50.720">
    <property type="entry name" value="NAD(P)-binding Rossmann-like Domain"/>
    <property type="match status" value="1"/>
</dbReference>
<dbReference type="SUPFAM" id="SSF55874">
    <property type="entry name" value="ATPase domain of HSP90 chaperone/DNA topoisomerase II/histidine kinase"/>
    <property type="match status" value="1"/>
</dbReference>
<name>A0A8J4WGS3_9STRA</name>
<keyword evidence="2" id="KW-0597">Phosphoprotein</keyword>
<dbReference type="PANTHER" id="PTHR43639">
    <property type="entry name" value="OXIDOREDUCTASE, SHORT-CHAIN DEHYDROGENASE/REDUCTASE FAMILY (AFU_ORTHOLOGUE AFUA_5G02870)"/>
    <property type="match status" value="1"/>
</dbReference>
<evidence type="ECO:0000313" key="8">
    <source>
        <dbReference type="Proteomes" id="UP000702964"/>
    </source>
</evidence>
<organism evidence="7 8">
    <name type="scientific">Phytophthora kernoviae 00238/432</name>
    <dbReference type="NCBI Taxonomy" id="1284355"/>
    <lineage>
        <taxon>Eukaryota</taxon>
        <taxon>Sar</taxon>
        <taxon>Stramenopiles</taxon>
        <taxon>Oomycota</taxon>
        <taxon>Peronosporomycetes</taxon>
        <taxon>Peronosporales</taxon>
        <taxon>Peronosporaceae</taxon>
        <taxon>Phytophthora</taxon>
    </lineage>
</organism>
<dbReference type="PROSITE" id="PS00061">
    <property type="entry name" value="ADH_SHORT"/>
    <property type="match status" value="1"/>
</dbReference>
<dbReference type="NCBIfam" id="NF005559">
    <property type="entry name" value="PRK07231.1"/>
    <property type="match status" value="1"/>
</dbReference>
<dbReference type="Pfam" id="PF13561">
    <property type="entry name" value="adh_short_C2"/>
    <property type="match status" value="1"/>
</dbReference>
<evidence type="ECO:0000256" key="2">
    <source>
        <dbReference type="ARBA" id="ARBA00022553"/>
    </source>
</evidence>
<comment type="caution">
    <text evidence="7">The sequence shown here is derived from an EMBL/GenBank/DDBJ whole genome shotgun (WGS) entry which is preliminary data.</text>
</comment>
<dbReference type="GO" id="GO:0016491">
    <property type="term" value="F:oxidoreductase activity"/>
    <property type="evidence" value="ECO:0007669"/>
    <property type="project" value="UniProtKB-KW"/>
</dbReference>
<evidence type="ECO:0000256" key="4">
    <source>
        <dbReference type="ARBA" id="ARBA00023002"/>
    </source>
</evidence>
<dbReference type="SUPFAM" id="SSF158472">
    <property type="entry name" value="HAMP domain-like"/>
    <property type="match status" value="1"/>
</dbReference>
<dbReference type="EMBL" id="AOFI03000016">
    <property type="protein sequence ID" value="KAF4324564.1"/>
    <property type="molecule type" value="Genomic_DNA"/>
</dbReference>
<sequence>MEAGSLELNTDGTKRLFISELSEYSGWRFVASVPLEELQRPIATIRSTTLWVGAGTLLAALVVAYRIGASQVEPIRVLMNGMRQTEKGIWNKVEMKERRDEIGVLIRSYNLMVSRLSDMIESVYESELRRQKSEIELQQEALERHRAEFQALQLQINPHFLYNTLETIKCYAVVQDSEEITQMVESMAHMLRYSIQTNLEEITVANELKHVLAYLSIMKHRMDRELEVEVIIRPDLLLEKMVRLTLQPLVENVLQHAFPQGMESGHFIRIDARRLEDRFLVIVQDNGMGMSEERLEKLRRRLELNRLAGEDSDDVYHRGVSKAWERPSRWRFRRISTNKIALVTGSSGGIGAAIAGALARCGAKVAVNGLHNMDRAEEVVAAIRDAGGEAAAFQADVTNTDAIESMVGDITLRFGGPIDLLVNNAGHLVERSSIETMSEELYSRIMDVNLKSAVFVSKAVIPGMKAAGGGRIINLTSVAAHNGGGPGAAIYAASKAAVIALTKGLAKELAPGGITVNALSPGFIGQTAFHATFTSEEGRSSAVSSIPLGREGSPEDVAGAALYLCSELGSFITGETIEINGGMYMR</sequence>
<dbReference type="GO" id="GO:0016020">
    <property type="term" value="C:membrane"/>
    <property type="evidence" value="ECO:0007669"/>
    <property type="project" value="InterPro"/>
</dbReference>
<dbReference type="InterPro" id="IPR010559">
    <property type="entry name" value="Sig_transdc_His_kin_internal"/>
</dbReference>
<dbReference type="GO" id="GO:0000155">
    <property type="term" value="F:phosphorelay sensor kinase activity"/>
    <property type="evidence" value="ECO:0007669"/>
    <property type="project" value="InterPro"/>
</dbReference>
<accession>A0A8J4WGS3</accession>
<keyword evidence="5" id="KW-0175">Coiled coil</keyword>
<dbReference type="Proteomes" id="UP000702964">
    <property type="component" value="Unassembled WGS sequence"/>
</dbReference>
<dbReference type="FunFam" id="3.40.50.720:FF:000084">
    <property type="entry name" value="Short-chain dehydrogenase reductase"/>
    <property type="match status" value="1"/>
</dbReference>